<name>A0A9D9ISZ9_9BACT</name>
<protein>
    <submittedName>
        <fullName evidence="1">Uncharacterized protein</fullName>
    </submittedName>
</protein>
<reference evidence="1" key="1">
    <citation type="submission" date="2020-10" db="EMBL/GenBank/DDBJ databases">
        <authorList>
            <person name="Gilroy R."/>
        </authorList>
    </citation>
    <scope>NUCLEOTIDE SEQUENCE</scope>
    <source>
        <strain evidence="1">2478</strain>
    </source>
</reference>
<evidence type="ECO:0000313" key="2">
    <source>
        <dbReference type="Proteomes" id="UP000823771"/>
    </source>
</evidence>
<organism evidence="1 2">
    <name type="scientific">Candidatus Cryptobacteroides excrementipullorum</name>
    <dbReference type="NCBI Taxonomy" id="2840761"/>
    <lineage>
        <taxon>Bacteria</taxon>
        <taxon>Pseudomonadati</taxon>
        <taxon>Bacteroidota</taxon>
        <taxon>Bacteroidia</taxon>
        <taxon>Bacteroidales</taxon>
        <taxon>Candidatus Cryptobacteroides</taxon>
    </lineage>
</organism>
<comment type="caution">
    <text evidence="1">The sequence shown here is derived from an EMBL/GenBank/DDBJ whole genome shotgun (WGS) entry which is preliminary data.</text>
</comment>
<gene>
    <name evidence="1" type="ORF">IAB80_05375</name>
</gene>
<dbReference type="AlphaFoldDB" id="A0A9D9ISZ9"/>
<accession>A0A9D9ISZ9</accession>
<evidence type="ECO:0000313" key="1">
    <source>
        <dbReference type="EMBL" id="MBO8478298.1"/>
    </source>
</evidence>
<dbReference type="EMBL" id="JADILZ010000044">
    <property type="protein sequence ID" value="MBO8478298.1"/>
    <property type="molecule type" value="Genomic_DNA"/>
</dbReference>
<reference evidence="1" key="2">
    <citation type="journal article" date="2021" name="PeerJ">
        <title>Extensive microbial diversity within the chicken gut microbiome revealed by metagenomics and culture.</title>
        <authorList>
            <person name="Gilroy R."/>
            <person name="Ravi A."/>
            <person name="Getino M."/>
            <person name="Pursley I."/>
            <person name="Horton D.L."/>
            <person name="Alikhan N.F."/>
            <person name="Baker D."/>
            <person name="Gharbi K."/>
            <person name="Hall N."/>
            <person name="Watson M."/>
            <person name="Adriaenssens E.M."/>
            <person name="Foster-Nyarko E."/>
            <person name="Jarju S."/>
            <person name="Secka A."/>
            <person name="Antonio M."/>
            <person name="Oren A."/>
            <person name="Chaudhuri R.R."/>
            <person name="La Ragione R."/>
            <person name="Hildebrand F."/>
            <person name="Pallen M.J."/>
        </authorList>
    </citation>
    <scope>NUCLEOTIDE SEQUENCE</scope>
    <source>
        <strain evidence="1">2478</strain>
    </source>
</reference>
<dbReference type="Proteomes" id="UP000823771">
    <property type="component" value="Unassembled WGS sequence"/>
</dbReference>
<proteinExistence type="predicted"/>
<sequence length="121" mass="13918">MGTRPSGYKYSIFDRDWNVTRQCDIHVDTAFAMATFKDCPVISDRGECYLMPFRNDTLYHVTADADIPFAVFDKGNYRIPSDGYTYNALKSNMETKIWDAGGSICMISDYLFYCFSYSGRQ</sequence>